<dbReference type="AlphaFoldDB" id="A0AAD2CR30"/>
<keyword evidence="3" id="KW-1185">Reference proteome</keyword>
<evidence type="ECO:0000313" key="2">
    <source>
        <dbReference type="EMBL" id="CAJ1940412.1"/>
    </source>
</evidence>
<dbReference type="EMBL" id="CAKOGP040000890">
    <property type="protein sequence ID" value="CAJ1940412.1"/>
    <property type="molecule type" value="Genomic_DNA"/>
</dbReference>
<sequence>MAAENYPPHSSFAVSSVEDEEITEDESLRSRIISIVKDSEKYTIRPARLSSELGISIDEANAELCGLLKAVGKGSSFHFEDVGGVNSMVFIFPLDFEKRAFRSERNEDLKTLLLVALQVGVKIAKVLTAFGLILSTVIVSIAGMVALVAALVALSRGGGDSRHARASVSRQIHHLFITVRQLLWCYAMFAPTDDEQDPFFREAAYDTWLVLSLCCGNPSSMWFWLRARHFRRRRRRYARGWASNNYSVLEDSTSDLEGVSLIRRGTWGEEQRVPIPQATEERRGLLSVAVEFLFGPNSPPSPTEEEKWKLRGAIIVDKSLSRNGSITLRELAPFVDSPPSNWENKRQIISEGLLIIAHFNGKPSRVSKDGDGDTSTAAFDFPEIVSESRFSTHYSGPSQEEVAVLEQKSLLFVTEKTISSSNRDELNPLPKFLYEEYKSLTQLTQKQFLHCFAVALLNLIGVIWFAQSLEPGGILDQSLGPVSSTLRWSLIPILLFYAKFFFSIPAMRLVYILIWNKRCRLRNNRRRKLAKLLEVETS</sequence>
<organism evidence="2 3">
    <name type="scientific">Cylindrotheca closterium</name>
    <dbReference type="NCBI Taxonomy" id="2856"/>
    <lineage>
        <taxon>Eukaryota</taxon>
        <taxon>Sar</taxon>
        <taxon>Stramenopiles</taxon>
        <taxon>Ochrophyta</taxon>
        <taxon>Bacillariophyta</taxon>
        <taxon>Bacillariophyceae</taxon>
        <taxon>Bacillariophycidae</taxon>
        <taxon>Bacillariales</taxon>
        <taxon>Bacillariaceae</taxon>
        <taxon>Cylindrotheca</taxon>
    </lineage>
</organism>
<protein>
    <submittedName>
        <fullName evidence="2">Uncharacterized protein</fullName>
    </submittedName>
</protein>
<accession>A0AAD2CR30</accession>
<dbReference type="PANTHER" id="PTHR47380:SF4">
    <property type="entry name" value="OS02G0533000 PROTEIN"/>
    <property type="match status" value="1"/>
</dbReference>
<keyword evidence="1" id="KW-0812">Transmembrane</keyword>
<evidence type="ECO:0000256" key="1">
    <source>
        <dbReference type="SAM" id="Phobius"/>
    </source>
</evidence>
<name>A0AAD2CR30_9STRA</name>
<feature type="transmembrane region" description="Helical" evidence="1">
    <location>
        <begin position="133"/>
        <end position="154"/>
    </location>
</feature>
<evidence type="ECO:0000313" key="3">
    <source>
        <dbReference type="Proteomes" id="UP001295423"/>
    </source>
</evidence>
<feature type="transmembrane region" description="Helical" evidence="1">
    <location>
        <begin position="486"/>
        <end position="515"/>
    </location>
</feature>
<dbReference type="InterPro" id="IPR044200">
    <property type="entry name" value="At5g03900-like"/>
</dbReference>
<gene>
    <name evidence="2" type="ORF">CYCCA115_LOCUS7029</name>
</gene>
<keyword evidence="1" id="KW-0472">Membrane</keyword>
<dbReference type="PANTHER" id="PTHR47380">
    <property type="entry name" value="OS02G0533000 PROTEIN"/>
    <property type="match status" value="1"/>
</dbReference>
<feature type="transmembrane region" description="Helical" evidence="1">
    <location>
        <begin position="448"/>
        <end position="466"/>
    </location>
</feature>
<reference evidence="2" key="1">
    <citation type="submission" date="2023-08" db="EMBL/GenBank/DDBJ databases">
        <authorList>
            <person name="Audoor S."/>
            <person name="Bilcke G."/>
        </authorList>
    </citation>
    <scope>NUCLEOTIDE SEQUENCE</scope>
</reference>
<dbReference type="Proteomes" id="UP001295423">
    <property type="component" value="Unassembled WGS sequence"/>
</dbReference>
<proteinExistence type="predicted"/>
<keyword evidence="1" id="KW-1133">Transmembrane helix</keyword>
<feature type="transmembrane region" description="Helical" evidence="1">
    <location>
        <begin position="203"/>
        <end position="225"/>
    </location>
</feature>
<comment type="caution">
    <text evidence="2">The sequence shown here is derived from an EMBL/GenBank/DDBJ whole genome shotgun (WGS) entry which is preliminary data.</text>
</comment>